<reference evidence="19 20" key="1">
    <citation type="submission" date="2015-02" db="EMBL/GenBank/DDBJ databases">
        <authorList>
            <person name="Chooi Y.-H."/>
        </authorList>
    </citation>
    <scope>NUCLEOTIDE SEQUENCE [LARGE SCALE GENOMIC DNA]</scope>
    <source>
        <strain evidence="19">E3</strain>
    </source>
</reference>
<keyword evidence="5" id="KW-0540">Nuclease</keyword>
<dbReference type="InterPro" id="IPR044752">
    <property type="entry name" value="PIN-like_EXO1"/>
</dbReference>
<evidence type="ECO:0000256" key="1">
    <source>
        <dbReference type="ARBA" id="ARBA00001946"/>
    </source>
</evidence>
<evidence type="ECO:0000256" key="11">
    <source>
        <dbReference type="ARBA" id="ARBA00022881"/>
    </source>
</evidence>
<evidence type="ECO:0000256" key="16">
    <source>
        <dbReference type="SAM" id="MobiDB-lite"/>
    </source>
</evidence>
<keyword evidence="4" id="KW-0597">Phosphoprotein</keyword>
<dbReference type="InterPro" id="IPR006086">
    <property type="entry name" value="XPG-I_dom"/>
</dbReference>
<evidence type="ECO:0000256" key="14">
    <source>
        <dbReference type="ARBA" id="ARBA00023204"/>
    </source>
</evidence>
<dbReference type="Gene3D" id="1.10.150.20">
    <property type="entry name" value="5' to 3' exonuclease, C-terminal subdomain"/>
    <property type="match status" value="1"/>
</dbReference>
<keyword evidence="8" id="KW-0378">Hydrolase</keyword>
<keyword evidence="6" id="KW-0479">Metal-binding</keyword>
<dbReference type="PANTHER" id="PTHR11081">
    <property type="entry name" value="FLAP ENDONUCLEASE FAMILY MEMBER"/>
    <property type="match status" value="1"/>
</dbReference>
<dbReference type="InterPro" id="IPR006084">
    <property type="entry name" value="XPG/Rad2"/>
</dbReference>
<evidence type="ECO:0000256" key="5">
    <source>
        <dbReference type="ARBA" id="ARBA00022722"/>
    </source>
</evidence>
<keyword evidence="20" id="KW-1185">Reference proteome</keyword>
<feature type="domain" description="XPG-I" evidence="17">
    <location>
        <begin position="114"/>
        <end position="184"/>
    </location>
</feature>
<dbReference type="SUPFAM" id="SSF88723">
    <property type="entry name" value="PIN domain-like"/>
    <property type="match status" value="1"/>
</dbReference>
<dbReference type="Proteomes" id="UP000039324">
    <property type="component" value="Unassembled WGS sequence"/>
</dbReference>
<dbReference type="PANTHER" id="PTHR11081:SF65">
    <property type="entry name" value="DNA DAMAGE-INDUCIBLE PROTEIN DIN7-RELATED"/>
    <property type="match status" value="1"/>
</dbReference>
<keyword evidence="13" id="KW-0496">Mitochondrion</keyword>
<comment type="similarity">
    <text evidence="3">Belongs to the XPG/RAD2 endonuclease family. EXO1 subfamily.</text>
</comment>
<feature type="compositionally biased region" description="Low complexity" evidence="16">
    <location>
        <begin position="466"/>
        <end position="479"/>
    </location>
</feature>
<evidence type="ECO:0000256" key="6">
    <source>
        <dbReference type="ARBA" id="ARBA00022723"/>
    </source>
</evidence>
<keyword evidence="11" id="KW-0267">Excision nuclease</keyword>
<organism evidence="19 20">
    <name type="scientific">Plasmodiophora brassicae</name>
    <name type="common">Clubroot disease agent</name>
    <dbReference type="NCBI Taxonomy" id="37360"/>
    <lineage>
        <taxon>Eukaryota</taxon>
        <taxon>Sar</taxon>
        <taxon>Rhizaria</taxon>
        <taxon>Endomyxa</taxon>
        <taxon>Phytomyxea</taxon>
        <taxon>Plasmodiophorida</taxon>
        <taxon>Plasmodiophoridae</taxon>
        <taxon>Plasmodiophora</taxon>
    </lineage>
</organism>
<dbReference type="GO" id="GO:0017108">
    <property type="term" value="F:5'-flap endonuclease activity"/>
    <property type="evidence" value="ECO:0007669"/>
    <property type="project" value="TreeGrafter"/>
</dbReference>
<dbReference type="Pfam" id="PF00752">
    <property type="entry name" value="XPG_N"/>
    <property type="match status" value="1"/>
</dbReference>
<feature type="region of interest" description="Disordered" evidence="16">
    <location>
        <begin position="416"/>
        <end position="439"/>
    </location>
</feature>
<dbReference type="GO" id="GO:0035312">
    <property type="term" value="F:5'-3' DNA exonuclease activity"/>
    <property type="evidence" value="ECO:0007669"/>
    <property type="project" value="InterPro"/>
</dbReference>
<dbReference type="InterPro" id="IPR029060">
    <property type="entry name" value="PIN-like_dom_sf"/>
</dbReference>
<feature type="domain" description="XPG N-terminal" evidence="18">
    <location>
        <begin position="1"/>
        <end position="91"/>
    </location>
</feature>
<dbReference type="FunFam" id="1.10.150.20:FF:000011">
    <property type="entry name" value="exonuclease 1"/>
    <property type="match status" value="1"/>
</dbReference>
<comment type="cofactor">
    <cofactor evidence="1">
        <name>Mg(2+)</name>
        <dbReference type="ChEBI" id="CHEBI:18420"/>
    </cofactor>
</comment>
<dbReference type="SMART" id="SM00484">
    <property type="entry name" value="XPGI"/>
    <property type="match status" value="1"/>
</dbReference>
<proteinExistence type="inferred from homology"/>
<dbReference type="PRINTS" id="PR00853">
    <property type="entry name" value="XPGRADSUPER"/>
</dbReference>
<dbReference type="STRING" id="37360.A0A0G4IMT8"/>
<evidence type="ECO:0000256" key="2">
    <source>
        <dbReference type="ARBA" id="ARBA00004123"/>
    </source>
</evidence>
<dbReference type="GO" id="GO:0006281">
    <property type="term" value="P:DNA repair"/>
    <property type="evidence" value="ECO:0007669"/>
    <property type="project" value="UniProtKB-KW"/>
</dbReference>
<sequence>MGIQGLLPLLRSITTPVHVSAYAGSVVAIDTYCWLHRGASAQAAAICKGDAGADGYVHFVCGRVQMLIDAGRCLSAALELEAAGNAAAAEKMYRSALDVTPLMAKRVIDAVQQRFPAVACVVAPYEADAQLAWLSANGHVAAVISEDSDLLAFGVERVLFKMDGRGHADQVCLAQLGATTDVDLSRWTLEQFRLMCIVSGCDYLASLDGMGIRTAHRLVLAERTLPRVLRRIRMQGRIRVPRDYEDAANRAELTFRHQRVFDLDRDRLAHLQPLPATFDDDTSFLGPDLDPDVARAIAGALIDPVTLQPFETRAQAVMDAGVRSPPALHGPMDSYVIRSSPAVDNPFACPRPRSASNPPPAARPFQSRLVRPERISLARRCGSLPTVSLQAFRTSSSSCSRPASLDKLGHLARRRHSVPIALDPPARREREREAPGDARHALPVAAERVMPGDDLPAAVERDDARSACATAGSSASSSSWTPSVPADLSITALLESKRPLNLVSDALEFYRFRGTVDRAIDDALDRFDR</sequence>
<dbReference type="GO" id="GO:0005634">
    <property type="term" value="C:nucleus"/>
    <property type="evidence" value="ECO:0007669"/>
    <property type="project" value="UniProtKB-SubCell"/>
</dbReference>
<keyword evidence="15" id="KW-0539">Nucleus</keyword>
<protein>
    <submittedName>
        <fullName evidence="19">Uncharacterized protein</fullName>
    </submittedName>
</protein>
<evidence type="ECO:0000256" key="9">
    <source>
        <dbReference type="ARBA" id="ARBA00022839"/>
    </source>
</evidence>
<dbReference type="InterPro" id="IPR037315">
    <property type="entry name" value="EXO1_H3TH"/>
</dbReference>
<evidence type="ECO:0000256" key="8">
    <source>
        <dbReference type="ARBA" id="ARBA00022801"/>
    </source>
</evidence>
<evidence type="ECO:0000313" key="19">
    <source>
        <dbReference type="EMBL" id="CEO96541.1"/>
    </source>
</evidence>
<evidence type="ECO:0000256" key="7">
    <source>
        <dbReference type="ARBA" id="ARBA00022763"/>
    </source>
</evidence>
<dbReference type="Gene3D" id="3.40.50.1010">
    <property type="entry name" value="5'-nuclease"/>
    <property type="match status" value="2"/>
</dbReference>
<evidence type="ECO:0000259" key="18">
    <source>
        <dbReference type="SMART" id="SM00485"/>
    </source>
</evidence>
<dbReference type="GO" id="GO:0046872">
    <property type="term" value="F:metal ion binding"/>
    <property type="evidence" value="ECO:0007669"/>
    <property type="project" value="UniProtKB-KW"/>
</dbReference>
<dbReference type="InterPro" id="IPR036279">
    <property type="entry name" value="5-3_exonuclease_C_sf"/>
</dbReference>
<comment type="subcellular location">
    <subcellularLocation>
        <location evidence="2">Nucleus</location>
    </subcellularLocation>
</comment>
<name>A0A0G4IMT8_PLABS</name>
<feature type="compositionally biased region" description="Basic and acidic residues" evidence="16">
    <location>
        <begin position="425"/>
        <end position="439"/>
    </location>
</feature>
<accession>A0A0G4IMT8</accession>
<keyword evidence="9" id="KW-0269">Exonuclease</keyword>
<dbReference type="EMBL" id="CDSF01000068">
    <property type="protein sequence ID" value="CEO96541.1"/>
    <property type="molecule type" value="Genomic_DNA"/>
</dbReference>
<evidence type="ECO:0000256" key="12">
    <source>
        <dbReference type="ARBA" id="ARBA00023125"/>
    </source>
</evidence>
<dbReference type="AlphaFoldDB" id="A0A0G4IMT8"/>
<dbReference type="SUPFAM" id="SSF47807">
    <property type="entry name" value="5' to 3' exonuclease, C-terminal subdomain"/>
    <property type="match status" value="1"/>
</dbReference>
<keyword evidence="12" id="KW-0238">DNA-binding</keyword>
<dbReference type="OrthoDB" id="26491at2759"/>
<dbReference type="Pfam" id="PF00867">
    <property type="entry name" value="XPG_I"/>
    <property type="match status" value="1"/>
</dbReference>
<evidence type="ECO:0000256" key="4">
    <source>
        <dbReference type="ARBA" id="ARBA00022553"/>
    </source>
</evidence>
<evidence type="ECO:0000256" key="10">
    <source>
        <dbReference type="ARBA" id="ARBA00022842"/>
    </source>
</evidence>
<dbReference type="SMART" id="SM00485">
    <property type="entry name" value="XPGN"/>
    <property type="match status" value="1"/>
</dbReference>
<keyword evidence="14" id="KW-0234">DNA repair</keyword>
<dbReference type="GO" id="GO:0003677">
    <property type="term" value="F:DNA binding"/>
    <property type="evidence" value="ECO:0007669"/>
    <property type="project" value="UniProtKB-KW"/>
</dbReference>
<keyword evidence="7" id="KW-0227">DNA damage</keyword>
<evidence type="ECO:0000256" key="3">
    <source>
        <dbReference type="ARBA" id="ARBA00010563"/>
    </source>
</evidence>
<evidence type="ECO:0000256" key="13">
    <source>
        <dbReference type="ARBA" id="ARBA00023128"/>
    </source>
</evidence>
<evidence type="ECO:0000313" key="20">
    <source>
        <dbReference type="Proteomes" id="UP000039324"/>
    </source>
</evidence>
<evidence type="ECO:0000259" key="17">
    <source>
        <dbReference type="SMART" id="SM00484"/>
    </source>
</evidence>
<dbReference type="CDD" id="cd09908">
    <property type="entry name" value="H3TH_EXO1"/>
    <property type="match status" value="1"/>
</dbReference>
<dbReference type="CDD" id="cd09857">
    <property type="entry name" value="PIN_EXO1"/>
    <property type="match status" value="1"/>
</dbReference>
<feature type="region of interest" description="Disordered" evidence="16">
    <location>
        <begin position="462"/>
        <end position="483"/>
    </location>
</feature>
<keyword evidence="10" id="KW-0460">Magnesium</keyword>
<gene>
    <name evidence="19" type="ORF">PBRA_005150</name>
</gene>
<evidence type="ECO:0000256" key="15">
    <source>
        <dbReference type="ARBA" id="ARBA00023242"/>
    </source>
</evidence>
<dbReference type="InterPro" id="IPR006085">
    <property type="entry name" value="XPG_DNA_repair_N"/>
</dbReference>